<feature type="transmembrane region" description="Helical" evidence="6">
    <location>
        <begin position="252"/>
        <end position="274"/>
    </location>
</feature>
<organism evidence="7 8">
    <name type="scientific">Phyllosticta capitalensis</name>
    <dbReference type="NCBI Taxonomy" id="121624"/>
    <lineage>
        <taxon>Eukaryota</taxon>
        <taxon>Fungi</taxon>
        <taxon>Dikarya</taxon>
        <taxon>Ascomycota</taxon>
        <taxon>Pezizomycotina</taxon>
        <taxon>Dothideomycetes</taxon>
        <taxon>Dothideomycetes incertae sedis</taxon>
        <taxon>Botryosphaeriales</taxon>
        <taxon>Phyllostictaceae</taxon>
        <taxon>Phyllosticta</taxon>
    </lineage>
</organism>
<comment type="subcellular location">
    <subcellularLocation>
        <location evidence="1">Membrane</location>
        <topology evidence="1">Multi-pass membrane protein</topology>
    </subcellularLocation>
</comment>
<evidence type="ECO:0000256" key="5">
    <source>
        <dbReference type="SAM" id="MobiDB-lite"/>
    </source>
</evidence>
<sequence>MSSSVLTAFVGSLQASMSVLLTISYGVLAAQFKLITESSAKDISKACVFIFLPALLIHNVGSQLRLETAANYVPILIFACATNFVSVTFGSICTRVFQLPRWITPAIAFNNTTSLPLLLVQSLNAAGVLAMLDDSADVVERAKSYFLVNAMISNSLTFAIGPRLISDADGDLPGSPRKRDRHHSNGSATSNGTSVDIEIGRPLEDESEETSLLPGHAAVAQPREQHATISSRASQLCKQCFEKLPLWLQTSLAFIVELINMPLIGAVTGAIIGLTPALQRLFFSAPEDGGYFRAWLTVSIKNVGDLFAALQILIVGVKLSQAMARVKQGKDSGAVHWKLFVFVAVVRYLVWPCLSILIVWVLAAKTGFLIEDPLLWFCMMLMPTGPPALKLSALADVSDVEESQRLSVAKFLTLSYVISPLIVFAVVGALKASQAAHGV</sequence>
<comment type="caution">
    <text evidence="7">The sequence shown here is derived from an EMBL/GenBank/DDBJ whole genome shotgun (WGS) entry which is preliminary data.</text>
</comment>
<evidence type="ECO:0000256" key="4">
    <source>
        <dbReference type="ARBA" id="ARBA00023136"/>
    </source>
</evidence>
<dbReference type="Pfam" id="PF03547">
    <property type="entry name" value="Mem_trans"/>
    <property type="match status" value="1"/>
</dbReference>
<feature type="transmembrane region" description="Helical" evidence="6">
    <location>
        <begin position="407"/>
        <end position="430"/>
    </location>
</feature>
<reference evidence="7 8" key="1">
    <citation type="submission" date="2024-04" db="EMBL/GenBank/DDBJ databases">
        <title>Phyllosticta paracitricarpa is synonymous to the EU quarantine fungus P. citricarpa based on phylogenomic analyses.</title>
        <authorList>
            <consortium name="Lawrence Berkeley National Laboratory"/>
            <person name="Van Ingen-Buijs V.A."/>
            <person name="Van Westerhoven A.C."/>
            <person name="Haridas S."/>
            <person name="Skiadas P."/>
            <person name="Martin F."/>
            <person name="Groenewald J.Z."/>
            <person name="Crous P.W."/>
            <person name="Seidl M.F."/>
        </authorList>
    </citation>
    <scope>NUCLEOTIDE SEQUENCE [LARGE SCALE GENOMIC DNA]</scope>
    <source>
        <strain evidence="7 8">CBS 123374</strain>
    </source>
</reference>
<evidence type="ECO:0000313" key="8">
    <source>
        <dbReference type="Proteomes" id="UP001492380"/>
    </source>
</evidence>
<evidence type="ECO:0000256" key="3">
    <source>
        <dbReference type="ARBA" id="ARBA00022989"/>
    </source>
</evidence>
<keyword evidence="8" id="KW-1185">Reference proteome</keyword>
<gene>
    <name evidence="7" type="ORF">HDK90DRAFT_410726</name>
</gene>
<keyword evidence="2 6" id="KW-0812">Transmembrane</keyword>
<keyword evidence="3 6" id="KW-1133">Transmembrane helix</keyword>
<evidence type="ECO:0000256" key="2">
    <source>
        <dbReference type="ARBA" id="ARBA00022692"/>
    </source>
</evidence>
<proteinExistence type="predicted"/>
<keyword evidence="4 6" id="KW-0472">Membrane</keyword>
<feature type="compositionally biased region" description="Polar residues" evidence="5">
    <location>
        <begin position="185"/>
        <end position="194"/>
    </location>
</feature>
<protein>
    <submittedName>
        <fullName evidence="7">Membrane transporter</fullName>
    </submittedName>
</protein>
<feature type="transmembrane region" description="Helical" evidence="6">
    <location>
        <begin position="294"/>
        <end position="319"/>
    </location>
</feature>
<dbReference type="PANTHER" id="PTHR31794:SF4">
    <property type="entry name" value="AUXIN EFFLUX TRANSPORTER FAMILY PROTEIN (EUROFUNG)"/>
    <property type="match status" value="1"/>
</dbReference>
<feature type="transmembrane region" description="Helical" evidence="6">
    <location>
        <begin position="339"/>
        <end position="362"/>
    </location>
</feature>
<evidence type="ECO:0000256" key="6">
    <source>
        <dbReference type="SAM" id="Phobius"/>
    </source>
</evidence>
<evidence type="ECO:0000256" key="1">
    <source>
        <dbReference type="ARBA" id="ARBA00004141"/>
    </source>
</evidence>
<dbReference type="PANTHER" id="PTHR31794">
    <property type="entry name" value="AUXIN EFFLUX TRANSPORTER FAMILY PROTEIN (EUROFUNG)"/>
    <property type="match status" value="1"/>
</dbReference>
<feature type="transmembrane region" description="Helical" evidence="6">
    <location>
        <begin position="6"/>
        <end position="30"/>
    </location>
</feature>
<feature type="transmembrane region" description="Helical" evidence="6">
    <location>
        <begin position="72"/>
        <end position="93"/>
    </location>
</feature>
<dbReference type="Proteomes" id="UP001492380">
    <property type="component" value="Unassembled WGS sequence"/>
</dbReference>
<feature type="region of interest" description="Disordered" evidence="5">
    <location>
        <begin position="170"/>
        <end position="197"/>
    </location>
</feature>
<name>A0ABR1YVS9_9PEZI</name>
<dbReference type="EMBL" id="JBBWRZ010000003">
    <property type="protein sequence ID" value="KAK8240290.1"/>
    <property type="molecule type" value="Genomic_DNA"/>
</dbReference>
<accession>A0ABR1YVS9</accession>
<dbReference type="InterPro" id="IPR004776">
    <property type="entry name" value="Mem_transp_PIN-like"/>
</dbReference>
<evidence type="ECO:0000313" key="7">
    <source>
        <dbReference type="EMBL" id="KAK8240290.1"/>
    </source>
</evidence>
<feature type="transmembrane region" description="Helical" evidence="6">
    <location>
        <begin position="374"/>
        <end position="395"/>
    </location>
</feature>
<feature type="transmembrane region" description="Helical" evidence="6">
    <location>
        <begin position="42"/>
        <end position="60"/>
    </location>
</feature>